<proteinExistence type="predicted"/>
<evidence type="ECO:0000313" key="3">
    <source>
        <dbReference type="Proteomes" id="UP001190700"/>
    </source>
</evidence>
<feature type="region of interest" description="Disordered" evidence="1">
    <location>
        <begin position="159"/>
        <end position="181"/>
    </location>
</feature>
<evidence type="ECO:0000256" key="1">
    <source>
        <dbReference type="SAM" id="MobiDB-lite"/>
    </source>
</evidence>
<accession>A0AAE0EXB1</accession>
<comment type="caution">
    <text evidence="2">The sequence shown here is derived from an EMBL/GenBank/DDBJ whole genome shotgun (WGS) entry which is preliminary data.</text>
</comment>
<dbReference type="Proteomes" id="UP001190700">
    <property type="component" value="Unassembled WGS sequence"/>
</dbReference>
<feature type="compositionally biased region" description="Pro residues" evidence="1">
    <location>
        <begin position="163"/>
        <end position="178"/>
    </location>
</feature>
<reference evidence="2 3" key="1">
    <citation type="journal article" date="2015" name="Genome Biol. Evol.">
        <title>Comparative Genomics of a Bacterivorous Green Alga Reveals Evolutionary Causalities and Consequences of Phago-Mixotrophic Mode of Nutrition.</title>
        <authorList>
            <person name="Burns J.A."/>
            <person name="Paasch A."/>
            <person name="Narechania A."/>
            <person name="Kim E."/>
        </authorList>
    </citation>
    <scope>NUCLEOTIDE SEQUENCE [LARGE SCALE GENOMIC DNA]</scope>
    <source>
        <strain evidence="2 3">PLY_AMNH</strain>
    </source>
</reference>
<organism evidence="2 3">
    <name type="scientific">Cymbomonas tetramitiformis</name>
    <dbReference type="NCBI Taxonomy" id="36881"/>
    <lineage>
        <taxon>Eukaryota</taxon>
        <taxon>Viridiplantae</taxon>
        <taxon>Chlorophyta</taxon>
        <taxon>Pyramimonadophyceae</taxon>
        <taxon>Pyramimonadales</taxon>
        <taxon>Pyramimonadaceae</taxon>
        <taxon>Cymbomonas</taxon>
    </lineage>
</organism>
<dbReference type="EMBL" id="LGRX02032756">
    <property type="protein sequence ID" value="KAK3243592.1"/>
    <property type="molecule type" value="Genomic_DNA"/>
</dbReference>
<sequence>MKNRVSHRALAGSVGRRHLILQGSNCLTERKTSSANDNSSFTKPLVCECAACCRCGTSGRRVTLIYQRPSPTSISPSLHLTDLHLATSPTSPDLRLTTTTSHLHRRHLLQPAPHRPYLTSLHLTGLHTSLAQLPPHPAPTHNSYSQLFLRPRLASTLSLASRHPPPPPFPPPSPPPGITPKVKKVKSVYQSGECCQWYKTCQPKNIKYSCYASDLTHCESIGKDAWGAKCKACSMCVREDSLSALKVNMLITTSAGDPTSNYPREACIPASGSQVWSRKLLASSVVTEQEAEVEADWPFVKAKRGALTYRVCSNVHFSCIKYMNTAGQCAAFTGASMTNFDKIAKRWCFWCKQDPGGVAFR</sequence>
<evidence type="ECO:0000313" key="2">
    <source>
        <dbReference type="EMBL" id="KAK3243592.1"/>
    </source>
</evidence>
<keyword evidence="3" id="KW-1185">Reference proteome</keyword>
<dbReference type="AlphaFoldDB" id="A0AAE0EXB1"/>
<name>A0AAE0EXB1_9CHLO</name>
<gene>
    <name evidence="2" type="ORF">CYMTET_46769</name>
</gene>
<protein>
    <submittedName>
        <fullName evidence="2">Uncharacterized protein</fullName>
    </submittedName>
</protein>